<dbReference type="PANTHER" id="PTHR47723:SF19">
    <property type="entry name" value="POLYNUCLEOTIDYL TRANSFERASE, RIBONUCLEASE H-LIKE SUPERFAMILY PROTEIN"/>
    <property type="match status" value="1"/>
</dbReference>
<organism evidence="3 4">
    <name type="scientific">Escallonia herrerae</name>
    <dbReference type="NCBI Taxonomy" id="1293975"/>
    <lineage>
        <taxon>Eukaryota</taxon>
        <taxon>Viridiplantae</taxon>
        <taxon>Streptophyta</taxon>
        <taxon>Embryophyta</taxon>
        <taxon>Tracheophyta</taxon>
        <taxon>Spermatophyta</taxon>
        <taxon>Magnoliopsida</taxon>
        <taxon>eudicotyledons</taxon>
        <taxon>Gunneridae</taxon>
        <taxon>Pentapetalae</taxon>
        <taxon>asterids</taxon>
        <taxon>campanulids</taxon>
        <taxon>Escalloniales</taxon>
        <taxon>Escalloniaceae</taxon>
        <taxon>Escallonia</taxon>
    </lineage>
</organism>
<feature type="region of interest" description="Disordered" evidence="1">
    <location>
        <begin position="207"/>
        <end position="232"/>
    </location>
</feature>
<dbReference type="AlphaFoldDB" id="A0AA89BCU4"/>
<dbReference type="InterPro" id="IPR002156">
    <property type="entry name" value="RNaseH_domain"/>
</dbReference>
<dbReference type="Proteomes" id="UP001188597">
    <property type="component" value="Unassembled WGS sequence"/>
</dbReference>
<comment type="caution">
    <text evidence="3">The sequence shown here is derived from an EMBL/GenBank/DDBJ whole genome shotgun (WGS) entry which is preliminary data.</text>
</comment>
<dbReference type="Gene3D" id="3.30.420.10">
    <property type="entry name" value="Ribonuclease H-like superfamily/Ribonuclease H"/>
    <property type="match status" value="1"/>
</dbReference>
<gene>
    <name evidence="3" type="ORF">RJ639_036152</name>
</gene>
<dbReference type="SUPFAM" id="SSF53098">
    <property type="entry name" value="Ribonuclease H-like"/>
    <property type="match status" value="1"/>
</dbReference>
<dbReference type="GO" id="GO:0004523">
    <property type="term" value="F:RNA-DNA hybrid ribonuclease activity"/>
    <property type="evidence" value="ECO:0007669"/>
    <property type="project" value="InterPro"/>
</dbReference>
<reference evidence="3" key="1">
    <citation type="submission" date="2022-12" db="EMBL/GenBank/DDBJ databases">
        <title>Draft genome assemblies for two species of Escallonia (Escalloniales).</title>
        <authorList>
            <person name="Chanderbali A."/>
            <person name="Dervinis C."/>
            <person name="Anghel I."/>
            <person name="Soltis D."/>
            <person name="Soltis P."/>
            <person name="Zapata F."/>
        </authorList>
    </citation>
    <scope>NUCLEOTIDE SEQUENCE</scope>
    <source>
        <strain evidence="3">UCBG64.0493</strain>
        <tissue evidence="3">Leaf</tissue>
    </source>
</reference>
<evidence type="ECO:0000313" key="4">
    <source>
        <dbReference type="Proteomes" id="UP001188597"/>
    </source>
</evidence>
<dbReference type="InterPro" id="IPR036397">
    <property type="entry name" value="RNaseH_sf"/>
</dbReference>
<dbReference type="CDD" id="cd06222">
    <property type="entry name" value="RNase_H_like"/>
    <property type="match status" value="1"/>
</dbReference>
<dbReference type="InterPro" id="IPR053151">
    <property type="entry name" value="RNase_H-like"/>
</dbReference>
<feature type="compositionally biased region" description="Basic and acidic residues" evidence="1">
    <location>
        <begin position="212"/>
        <end position="232"/>
    </location>
</feature>
<proteinExistence type="predicted"/>
<dbReference type="Pfam" id="PF13456">
    <property type="entry name" value="RVT_3"/>
    <property type="match status" value="1"/>
</dbReference>
<feature type="domain" description="RNase H type-1" evidence="2">
    <location>
        <begin position="47"/>
        <end position="168"/>
    </location>
</feature>
<accession>A0AA89BCU4</accession>
<sequence length="232" mass="26199">MARDLVLSQICEYHLAIVSLRDKSTTIQKENSTAVWFSPPSGYTKLNFDASFMDQSRSGGIGLVLRNETGLFLAARAIHLPHCLNARTAEALAIRKALNLASKMHLSHIIIEGDSYGIISFVDTNKPLPPNIEVIVLDCRRLKHQFQKIYFNFSPRTSNRSADVVANYSLSINSTTTWTSFPPSWYSSVRFRTVQYVLDPNLPPILENTDNDSDKAKAVQKKREDDERFGYV</sequence>
<dbReference type="InterPro" id="IPR044730">
    <property type="entry name" value="RNase_H-like_dom_plant"/>
</dbReference>
<evidence type="ECO:0000256" key="1">
    <source>
        <dbReference type="SAM" id="MobiDB-lite"/>
    </source>
</evidence>
<dbReference type="PANTHER" id="PTHR47723">
    <property type="entry name" value="OS05G0353850 PROTEIN"/>
    <property type="match status" value="1"/>
</dbReference>
<dbReference type="InterPro" id="IPR012337">
    <property type="entry name" value="RNaseH-like_sf"/>
</dbReference>
<name>A0AA89BCU4_9ASTE</name>
<dbReference type="GO" id="GO:0003676">
    <property type="term" value="F:nucleic acid binding"/>
    <property type="evidence" value="ECO:0007669"/>
    <property type="project" value="InterPro"/>
</dbReference>
<evidence type="ECO:0000313" key="3">
    <source>
        <dbReference type="EMBL" id="KAK3032222.1"/>
    </source>
</evidence>
<evidence type="ECO:0000259" key="2">
    <source>
        <dbReference type="Pfam" id="PF13456"/>
    </source>
</evidence>
<protein>
    <recommendedName>
        <fullName evidence="2">RNase H type-1 domain-containing protein</fullName>
    </recommendedName>
</protein>
<keyword evidence="4" id="KW-1185">Reference proteome</keyword>
<dbReference type="EMBL" id="JAVXUP010000277">
    <property type="protein sequence ID" value="KAK3032222.1"/>
    <property type="molecule type" value="Genomic_DNA"/>
</dbReference>